<sequence length="131" mass="14452">MTIRIRQNALQGLQFTATASSHDLPIDMPPPEGDGPDPHDLFDTSLGACKALTVTLYARRKGIPLMSIDVDVQRDDSEERKGVYRLKTVLTLNGDLTEEQRQELLNVAGRCPVHKLMTQTEIQVSAELAPA</sequence>
<evidence type="ECO:0000313" key="2">
    <source>
        <dbReference type="Proteomes" id="UP000290849"/>
    </source>
</evidence>
<dbReference type="PANTHER" id="PTHR39624:SF2">
    <property type="entry name" value="OSMC-LIKE PROTEIN"/>
    <property type="match status" value="1"/>
</dbReference>
<dbReference type="InterPro" id="IPR003718">
    <property type="entry name" value="OsmC/Ohr_fam"/>
</dbReference>
<gene>
    <name evidence="1" type="ORF">C7R54_23925</name>
</gene>
<accession>A0A4Q1HF13</accession>
<organism evidence="1 2">
    <name type="scientific">Achromobacter aloeverae</name>
    <dbReference type="NCBI Taxonomy" id="1750518"/>
    <lineage>
        <taxon>Bacteria</taxon>
        <taxon>Pseudomonadati</taxon>
        <taxon>Pseudomonadota</taxon>
        <taxon>Betaproteobacteria</taxon>
        <taxon>Burkholderiales</taxon>
        <taxon>Alcaligenaceae</taxon>
        <taxon>Achromobacter</taxon>
    </lineage>
</organism>
<dbReference type="InterPro" id="IPR015946">
    <property type="entry name" value="KH_dom-like_a/b"/>
</dbReference>
<protein>
    <submittedName>
        <fullName evidence="1">Osmotically inducible protein OsmC</fullName>
    </submittedName>
</protein>
<dbReference type="AlphaFoldDB" id="A0A4Q1HF13"/>
<dbReference type="Proteomes" id="UP000290849">
    <property type="component" value="Unassembled WGS sequence"/>
</dbReference>
<dbReference type="PANTHER" id="PTHR39624">
    <property type="entry name" value="PROTEIN INVOLVED IN RIMO-MEDIATED BETA-METHYLTHIOLATION OF RIBOSOMAL PROTEIN S12 YCAO"/>
    <property type="match status" value="1"/>
</dbReference>
<proteinExistence type="predicted"/>
<dbReference type="InterPro" id="IPR036102">
    <property type="entry name" value="OsmC/Ohrsf"/>
</dbReference>
<dbReference type="EMBL" id="PYAL01000008">
    <property type="protein sequence ID" value="RXN84439.1"/>
    <property type="molecule type" value="Genomic_DNA"/>
</dbReference>
<dbReference type="Gene3D" id="3.30.300.20">
    <property type="match status" value="1"/>
</dbReference>
<reference evidence="1 2" key="1">
    <citation type="journal article" date="2017" name="Int. J. Syst. Evol. Microbiol.">
        <title>Achromobacter aloeverae sp. nov., isolated from the root of Aloe vera (L.) Burm.f.</title>
        <authorList>
            <person name="Kuncharoen N."/>
            <person name="Muramatsu Y."/>
            <person name="Shibata C."/>
            <person name="Kamakura Y."/>
            <person name="Nakagawa Y."/>
            <person name="Tanasupawat S."/>
        </authorList>
    </citation>
    <scope>NUCLEOTIDE SEQUENCE [LARGE SCALE GENOMIC DNA]</scope>
    <source>
        <strain evidence="1 2">AVA-1</strain>
    </source>
</reference>
<dbReference type="OrthoDB" id="9789573at2"/>
<evidence type="ECO:0000313" key="1">
    <source>
        <dbReference type="EMBL" id="RXN84439.1"/>
    </source>
</evidence>
<dbReference type="Pfam" id="PF02566">
    <property type="entry name" value="OsmC"/>
    <property type="match status" value="1"/>
</dbReference>
<dbReference type="RefSeq" id="WP_129153250.1">
    <property type="nucleotide sequence ID" value="NZ_JBHSDO010000018.1"/>
</dbReference>
<keyword evidence="2" id="KW-1185">Reference proteome</keyword>
<name>A0A4Q1HF13_9BURK</name>
<dbReference type="SUPFAM" id="SSF82784">
    <property type="entry name" value="OsmC-like"/>
    <property type="match status" value="1"/>
</dbReference>
<comment type="caution">
    <text evidence="1">The sequence shown here is derived from an EMBL/GenBank/DDBJ whole genome shotgun (WGS) entry which is preliminary data.</text>
</comment>